<dbReference type="GO" id="GO:0003676">
    <property type="term" value="F:nucleic acid binding"/>
    <property type="evidence" value="ECO:0007669"/>
    <property type="project" value="InterPro"/>
</dbReference>
<evidence type="ECO:0000313" key="2">
    <source>
        <dbReference type="EMBL" id="KAF2077062.1"/>
    </source>
</evidence>
<evidence type="ECO:0000313" key="3">
    <source>
        <dbReference type="Proteomes" id="UP000695562"/>
    </source>
</evidence>
<dbReference type="OrthoDB" id="20707at2759"/>
<dbReference type="PROSITE" id="PS50174">
    <property type="entry name" value="G_PATCH"/>
    <property type="match status" value="1"/>
</dbReference>
<dbReference type="SMART" id="SM00443">
    <property type="entry name" value="G_patch"/>
    <property type="match status" value="1"/>
</dbReference>
<dbReference type="InterPro" id="IPR000467">
    <property type="entry name" value="G_patch_dom"/>
</dbReference>
<comment type="caution">
    <text evidence="2">The sequence shown here is derived from an EMBL/GenBank/DDBJ whole genome shotgun (WGS) entry which is preliminary data.</text>
</comment>
<dbReference type="EMBL" id="AJWJ01000040">
    <property type="protein sequence ID" value="KAF2077062.1"/>
    <property type="molecule type" value="Genomic_DNA"/>
</dbReference>
<dbReference type="AlphaFoldDB" id="A0A8J4Q1M5"/>
<dbReference type="PANTHER" id="PTHR20923:SF1">
    <property type="entry name" value="G PATCH DOMAIN AND ANKYRIN REPEAT-CONTAINING PROTEIN 1"/>
    <property type="match status" value="1"/>
</dbReference>
<organism evidence="2 3">
    <name type="scientific">Polysphondylium violaceum</name>
    <dbReference type="NCBI Taxonomy" id="133409"/>
    <lineage>
        <taxon>Eukaryota</taxon>
        <taxon>Amoebozoa</taxon>
        <taxon>Evosea</taxon>
        <taxon>Eumycetozoa</taxon>
        <taxon>Dictyostelia</taxon>
        <taxon>Dictyosteliales</taxon>
        <taxon>Dictyosteliaceae</taxon>
        <taxon>Polysphondylium</taxon>
    </lineage>
</organism>
<name>A0A8J4Q1M5_9MYCE</name>
<evidence type="ECO:0000259" key="1">
    <source>
        <dbReference type="PROSITE" id="PS50174"/>
    </source>
</evidence>
<accession>A0A8J4Q1M5</accession>
<protein>
    <recommendedName>
        <fullName evidence="1">G-patch domain-containing protein</fullName>
    </recommendedName>
</protein>
<sequence>MKRFLSGGTLDLNQDTDHQCEQQVDDGRVDLGKQVSDFYRKSVEHSSTVQPLYYRNKQCYVDQSTTAGDDSNNSNKSFYCPECEIDVTSSYVEHITSTIHNVSVREKANFKPKKYYHISSQNVGYKMLKDSYGWTEEQGLGRDNQGVLDPIKVVKKNDKLGVGKERPAPTTANVATAQPYPNKKQRRLKMLRDRLQEEKIRNILQDH</sequence>
<dbReference type="InterPro" id="IPR039146">
    <property type="entry name" value="GPANK1"/>
</dbReference>
<dbReference type="PANTHER" id="PTHR20923">
    <property type="entry name" value="BAT4 PROTEIN-RELATED"/>
    <property type="match status" value="1"/>
</dbReference>
<gene>
    <name evidence="2" type="ORF">CYY_001629</name>
</gene>
<reference evidence="2" key="1">
    <citation type="submission" date="2020-01" db="EMBL/GenBank/DDBJ databases">
        <title>Development of genomics and gene disruption for Polysphondylium violaceum indicates a role for the polyketide synthase stlB in stalk morphogenesis.</title>
        <authorList>
            <person name="Narita B."/>
            <person name="Kawabe Y."/>
            <person name="Kin K."/>
            <person name="Saito T."/>
            <person name="Gibbs R."/>
            <person name="Kuspa A."/>
            <person name="Muzny D."/>
            <person name="Queller D."/>
            <person name="Richards S."/>
            <person name="Strassman J."/>
            <person name="Sucgang R."/>
            <person name="Worley K."/>
            <person name="Schaap P."/>
        </authorList>
    </citation>
    <scope>NUCLEOTIDE SEQUENCE</scope>
    <source>
        <strain evidence="2">QSvi11</strain>
    </source>
</reference>
<keyword evidence="3" id="KW-1185">Reference proteome</keyword>
<dbReference type="Pfam" id="PF01585">
    <property type="entry name" value="G-patch"/>
    <property type="match status" value="1"/>
</dbReference>
<dbReference type="Proteomes" id="UP000695562">
    <property type="component" value="Unassembled WGS sequence"/>
</dbReference>
<feature type="domain" description="G-patch" evidence="1">
    <location>
        <begin position="120"/>
        <end position="167"/>
    </location>
</feature>
<proteinExistence type="predicted"/>